<evidence type="ECO:0000313" key="2">
    <source>
        <dbReference type="Proteomes" id="UP000596902"/>
    </source>
</evidence>
<protein>
    <submittedName>
        <fullName evidence="1">Uncharacterized protein</fullName>
    </submittedName>
</protein>
<dbReference type="AlphaFoldDB" id="A0A8H7B407"/>
<comment type="caution">
    <text evidence="1">The sequence shown here is derived from an EMBL/GenBank/DDBJ whole genome shotgun (WGS) entry which is preliminary data.</text>
</comment>
<name>A0A8H7B407_9PLEO</name>
<evidence type="ECO:0000313" key="1">
    <source>
        <dbReference type="EMBL" id="KAF7674179.1"/>
    </source>
</evidence>
<proteinExistence type="predicted"/>
<dbReference type="EMBL" id="JAAABM010000011">
    <property type="protein sequence ID" value="KAF7674179.1"/>
    <property type="molecule type" value="Genomic_DNA"/>
</dbReference>
<keyword evidence="2" id="KW-1185">Reference proteome</keyword>
<reference evidence="1" key="2">
    <citation type="submission" date="2020-08" db="EMBL/GenBank/DDBJ databases">
        <title>Draft Genome Sequence of Cumin Blight Pathogen Alternaria burnsii.</title>
        <authorList>
            <person name="Feng Z."/>
        </authorList>
    </citation>
    <scope>NUCLEOTIDE SEQUENCE</scope>
    <source>
        <strain evidence="1">CBS107.38</strain>
    </source>
</reference>
<gene>
    <name evidence="1" type="ORF">GT037_007945</name>
</gene>
<dbReference type="RefSeq" id="XP_038784493.1">
    <property type="nucleotide sequence ID" value="XM_038932992.1"/>
</dbReference>
<accession>A0A8H7B407</accession>
<reference evidence="1" key="1">
    <citation type="submission" date="2020-01" db="EMBL/GenBank/DDBJ databases">
        <authorList>
            <person name="Feng Z.H.Z."/>
        </authorList>
    </citation>
    <scope>NUCLEOTIDE SEQUENCE</scope>
    <source>
        <strain evidence="1">CBS107.38</strain>
    </source>
</reference>
<dbReference type="GeneID" id="62206170"/>
<sequence length="107" mass="12091">MEVFLVPVRARWQLKMELRQKTAVLVVFEWVLCGSLDWLERRACARSIQCDGGWLLWIVLSSHAYGTMGLYLAGEPNDTGLRYPSMAAWAGPTTRRACQDGFEVVLA</sequence>
<dbReference type="Proteomes" id="UP000596902">
    <property type="component" value="Unassembled WGS sequence"/>
</dbReference>
<organism evidence="1 2">
    <name type="scientific">Alternaria burnsii</name>
    <dbReference type="NCBI Taxonomy" id="1187904"/>
    <lineage>
        <taxon>Eukaryota</taxon>
        <taxon>Fungi</taxon>
        <taxon>Dikarya</taxon>
        <taxon>Ascomycota</taxon>
        <taxon>Pezizomycotina</taxon>
        <taxon>Dothideomycetes</taxon>
        <taxon>Pleosporomycetidae</taxon>
        <taxon>Pleosporales</taxon>
        <taxon>Pleosporineae</taxon>
        <taxon>Pleosporaceae</taxon>
        <taxon>Alternaria</taxon>
        <taxon>Alternaria sect. Alternaria</taxon>
    </lineage>
</organism>